<dbReference type="InterPro" id="IPR008407">
    <property type="entry name" value="Brnchd-chn_aa_trnsp_AzlD"/>
</dbReference>
<keyword evidence="1" id="KW-0472">Membrane</keyword>
<organism evidence="2 4">
    <name type="scientific">[Clostridium] leptum DSM 753</name>
    <dbReference type="NCBI Taxonomy" id="428125"/>
    <lineage>
        <taxon>Bacteria</taxon>
        <taxon>Bacillati</taxon>
        <taxon>Bacillota</taxon>
        <taxon>Clostridia</taxon>
        <taxon>Eubacteriales</taxon>
        <taxon>Oscillospiraceae</taxon>
        <taxon>Oscillospiraceae incertae sedis</taxon>
    </lineage>
</organism>
<protein>
    <submittedName>
        <fullName evidence="3">AzlD domain-containing protein</fullName>
    </submittedName>
    <submittedName>
        <fullName evidence="2">Branched-chain amino acid transport protein (AzlD)</fullName>
    </submittedName>
</protein>
<comment type="caution">
    <text evidence="2">The sequence shown here is derived from an EMBL/GenBank/DDBJ whole genome shotgun (WGS) entry which is preliminary data.</text>
</comment>
<evidence type="ECO:0000313" key="2">
    <source>
        <dbReference type="EMBL" id="EDO60938.1"/>
    </source>
</evidence>
<feature type="transmembrane region" description="Helical" evidence="1">
    <location>
        <begin position="65"/>
        <end position="84"/>
    </location>
</feature>
<reference evidence="3 5" key="3">
    <citation type="submission" date="2017-07" db="EMBL/GenBank/DDBJ databases">
        <title>Prevalence of linear plasmids in Cutibacterium (Propionibacterium) acnes isolates obtained from prostatic tissue.</title>
        <authorList>
            <person name="Davidsson S."/>
            <person name="Carlsson J."/>
            <person name="Molling P."/>
            <person name="Andren O."/>
            <person name="Andersson S.-O."/>
            <person name="Brzuszkiewicz E."/>
            <person name="Poehlein A."/>
            <person name="Al-Zeer M."/>
            <person name="Brinkmann V."/>
            <person name="Scavenius C."/>
            <person name="Nazipi S."/>
            <person name="Soderquist B."/>
            <person name="Bruggemann H."/>
        </authorList>
    </citation>
    <scope>NUCLEOTIDE SEQUENCE [LARGE SCALE GENOMIC DNA]</scope>
    <source>
        <strain evidence="3 5">DSM 753</strain>
    </source>
</reference>
<dbReference type="Proteomes" id="UP000003490">
    <property type="component" value="Unassembled WGS sequence"/>
</dbReference>
<feature type="transmembrane region" description="Helical" evidence="1">
    <location>
        <begin position="40"/>
        <end position="59"/>
    </location>
</feature>
<dbReference type="EMBL" id="ABCB02000019">
    <property type="protein sequence ID" value="EDO60938.1"/>
    <property type="molecule type" value="Genomic_DNA"/>
</dbReference>
<dbReference type="OrthoDB" id="9811308at2"/>
<feature type="transmembrane region" description="Helical" evidence="1">
    <location>
        <begin position="89"/>
        <end position="110"/>
    </location>
</feature>
<sequence>MNYGMVLAATAVMALVTYLPRMLPMAVIKRKIQNRFIRSFLTYVPYAVLSAMTFPAILYSTSDNLAVGVPSAAAGLLVALVLAYHNRGLLTVALASSAAVFIVQQALLWLGW</sequence>
<reference evidence="2 4" key="1">
    <citation type="submission" date="2007-08" db="EMBL/GenBank/DDBJ databases">
        <title>Draft genome sequence of Clostridium leptum (DSM 753).</title>
        <authorList>
            <person name="Sudarsanam P."/>
            <person name="Ley R."/>
            <person name="Guruge J."/>
            <person name="Turnbaugh P.J."/>
            <person name="Mahowald M."/>
            <person name="Liep D."/>
            <person name="Gordon J."/>
        </authorList>
    </citation>
    <scope>NUCLEOTIDE SEQUENCE [LARGE SCALE GENOMIC DNA]</scope>
    <source>
        <strain evidence="2 4">DSM 753</strain>
    </source>
</reference>
<name>A7VVD8_9FIRM</name>
<dbReference type="Proteomes" id="UP000220611">
    <property type="component" value="Unassembled WGS sequence"/>
</dbReference>
<keyword evidence="1" id="KW-0812">Transmembrane</keyword>
<reference evidence="2 4" key="2">
    <citation type="submission" date="2007-08" db="EMBL/GenBank/DDBJ databases">
        <authorList>
            <person name="Fulton L."/>
            <person name="Clifton S."/>
            <person name="Fulton B."/>
            <person name="Xu J."/>
            <person name="Minx P."/>
            <person name="Pepin K.H."/>
            <person name="Johnson M."/>
            <person name="Thiruvilangam P."/>
            <person name="Bhonagiri V."/>
            <person name="Nash W.E."/>
            <person name="Wang C."/>
            <person name="Mardis E.R."/>
            <person name="Wilson R.K."/>
        </authorList>
    </citation>
    <scope>NUCLEOTIDE SEQUENCE [LARGE SCALE GENOMIC DNA]</scope>
    <source>
        <strain evidence="2 4">DSM 753</strain>
    </source>
</reference>
<accession>A7VVD8</accession>
<evidence type="ECO:0000256" key="1">
    <source>
        <dbReference type="SAM" id="Phobius"/>
    </source>
</evidence>
<dbReference type="EMBL" id="NOXF01000009">
    <property type="protein sequence ID" value="PEQ23914.1"/>
    <property type="molecule type" value="Genomic_DNA"/>
</dbReference>
<dbReference type="Pfam" id="PF05437">
    <property type="entry name" value="AzlD"/>
    <property type="match status" value="1"/>
</dbReference>
<keyword evidence="1" id="KW-1133">Transmembrane helix</keyword>
<evidence type="ECO:0000313" key="5">
    <source>
        <dbReference type="Proteomes" id="UP000220611"/>
    </source>
</evidence>
<proteinExistence type="predicted"/>
<feature type="transmembrane region" description="Helical" evidence="1">
    <location>
        <begin position="6"/>
        <end position="28"/>
    </location>
</feature>
<gene>
    <name evidence="3" type="ORF">CH238_11050</name>
    <name evidence="2" type="ORF">CLOLEP_02550</name>
</gene>
<dbReference type="AlphaFoldDB" id="A7VVD8"/>
<keyword evidence="5" id="KW-1185">Reference proteome</keyword>
<dbReference type="eggNOG" id="COG4392">
    <property type="taxonomic scope" value="Bacteria"/>
</dbReference>
<evidence type="ECO:0000313" key="3">
    <source>
        <dbReference type="EMBL" id="PEQ23914.1"/>
    </source>
</evidence>
<dbReference type="HOGENOM" id="CLU_157896_2_1_9"/>
<evidence type="ECO:0000313" key="4">
    <source>
        <dbReference type="Proteomes" id="UP000003490"/>
    </source>
</evidence>